<organism evidence="1">
    <name type="scientific">Arundo donax</name>
    <name type="common">Giant reed</name>
    <name type="synonym">Donax arundinaceus</name>
    <dbReference type="NCBI Taxonomy" id="35708"/>
    <lineage>
        <taxon>Eukaryota</taxon>
        <taxon>Viridiplantae</taxon>
        <taxon>Streptophyta</taxon>
        <taxon>Embryophyta</taxon>
        <taxon>Tracheophyta</taxon>
        <taxon>Spermatophyta</taxon>
        <taxon>Magnoliopsida</taxon>
        <taxon>Liliopsida</taxon>
        <taxon>Poales</taxon>
        <taxon>Poaceae</taxon>
        <taxon>PACMAD clade</taxon>
        <taxon>Arundinoideae</taxon>
        <taxon>Arundineae</taxon>
        <taxon>Arundo</taxon>
    </lineage>
</organism>
<evidence type="ECO:0000313" key="1">
    <source>
        <dbReference type="EMBL" id="JAE35883.1"/>
    </source>
</evidence>
<protein>
    <submittedName>
        <fullName evidence="1">ABCF1</fullName>
    </submittedName>
</protein>
<reference evidence="1" key="1">
    <citation type="submission" date="2014-09" db="EMBL/GenBank/DDBJ databases">
        <authorList>
            <person name="Magalhaes I.L.F."/>
            <person name="Oliveira U."/>
            <person name="Santos F.R."/>
            <person name="Vidigal T.H.D.A."/>
            <person name="Brescovit A.D."/>
            <person name="Santos A.J."/>
        </authorList>
    </citation>
    <scope>NUCLEOTIDE SEQUENCE</scope>
    <source>
        <tissue evidence="1">Shoot tissue taken approximately 20 cm above the soil surface</tissue>
    </source>
</reference>
<proteinExistence type="predicted"/>
<name>A0A0A9HSH8_ARUDO</name>
<sequence>MDVGRAHCLSLFWGSRNHKVVK</sequence>
<dbReference type="EMBL" id="GBRH01162013">
    <property type="protein sequence ID" value="JAE35883.1"/>
    <property type="molecule type" value="Transcribed_RNA"/>
</dbReference>
<accession>A0A0A9HSH8</accession>
<reference evidence="1" key="2">
    <citation type="journal article" date="2015" name="Data Brief">
        <title>Shoot transcriptome of the giant reed, Arundo donax.</title>
        <authorList>
            <person name="Barrero R.A."/>
            <person name="Guerrero F.D."/>
            <person name="Moolhuijzen P."/>
            <person name="Goolsby J.A."/>
            <person name="Tidwell J."/>
            <person name="Bellgard S.E."/>
            <person name="Bellgard M.I."/>
        </authorList>
    </citation>
    <scope>NUCLEOTIDE SEQUENCE</scope>
    <source>
        <tissue evidence="1">Shoot tissue taken approximately 20 cm above the soil surface</tissue>
    </source>
</reference>
<dbReference type="AlphaFoldDB" id="A0A0A9HSH8"/>